<dbReference type="GO" id="GO:0005975">
    <property type="term" value="P:carbohydrate metabolic process"/>
    <property type="evidence" value="ECO:0007669"/>
    <property type="project" value="InterPro"/>
</dbReference>
<keyword evidence="1" id="KW-1133">Transmembrane helix</keyword>
<dbReference type="STRING" id="1611254.A0A2G5V3H7"/>
<name>A0A2G5V3H7_9PELO</name>
<keyword evidence="1" id="KW-0472">Membrane</keyword>
<keyword evidence="1" id="KW-0812">Transmembrane</keyword>
<dbReference type="InterPro" id="IPR029070">
    <property type="entry name" value="Chitinase_insertion_sf"/>
</dbReference>
<accession>A0A2G5V3H7</accession>
<dbReference type="OrthoDB" id="73875at2759"/>
<dbReference type="InterPro" id="IPR001223">
    <property type="entry name" value="Glyco_hydro18_cat"/>
</dbReference>
<comment type="caution">
    <text evidence="3">The sequence shown here is derived from an EMBL/GenBank/DDBJ whole genome shotgun (WGS) entry which is preliminary data.</text>
</comment>
<gene>
    <name evidence="3" type="primary">Cnig_chr_II.g6060</name>
    <name evidence="3" type="ORF">B9Z55_006060</name>
</gene>
<organism evidence="3 4">
    <name type="scientific">Caenorhabditis nigoni</name>
    <dbReference type="NCBI Taxonomy" id="1611254"/>
    <lineage>
        <taxon>Eukaryota</taxon>
        <taxon>Metazoa</taxon>
        <taxon>Ecdysozoa</taxon>
        <taxon>Nematoda</taxon>
        <taxon>Chromadorea</taxon>
        <taxon>Rhabditida</taxon>
        <taxon>Rhabditina</taxon>
        <taxon>Rhabditomorpha</taxon>
        <taxon>Rhabditoidea</taxon>
        <taxon>Rhabditidae</taxon>
        <taxon>Peloderinae</taxon>
        <taxon>Caenorhabditis</taxon>
    </lineage>
</organism>
<sequence length="457" mass="53047">MITQSKNKPQTDVEFIPIYSDYVHTNSKPKTNKRSWYEYCMIICMILLVVGFLIKVGIMVHKNSLEEKNEVEMSTKGPVTRRDTSKPAACKKRVVGYYTEFESVDITKHQLSKLTHAVFAYAEMRYNGELKFKSEKSENRFMSLKNKAKSSRTDLKVMIGIGGYKNSDYFHNVTGDSAKKIIFINNIAAFLKKHEINGVDLYWKEAQESDKWKYIEFVRDLKNKLKEEERDGSPYLISLTIPPPNIANWEMAYDLEESLENVDFFNVYSMDYQGPWENQWGNPAGPIAQLYNTVEGRTQFSVDATMKYFVCKTKQPNKFNIAIPFFARLWRHVKEAVEPGKEVIRNVELKDNKAVGDAYLSRWTVEERKYKLSPATWDEESKISYIYKPETKTYLTFEDKKSIDAKIEYVNSMNLGGVWIWTVEMDDDQSSLLNMVSSTELCSAKSIDTVKHSCKRN</sequence>
<reference evidence="4" key="1">
    <citation type="submission" date="2017-10" db="EMBL/GenBank/DDBJ databases">
        <title>Rapid genome shrinkage in a self-fertile nematode reveals novel sperm competition proteins.</title>
        <authorList>
            <person name="Yin D."/>
            <person name="Schwarz E.M."/>
            <person name="Thomas C.G."/>
            <person name="Felde R.L."/>
            <person name="Korf I.F."/>
            <person name="Cutter A.D."/>
            <person name="Schartner C.M."/>
            <person name="Ralston E.J."/>
            <person name="Meyer B.J."/>
            <person name="Haag E.S."/>
        </authorList>
    </citation>
    <scope>NUCLEOTIDE SEQUENCE [LARGE SCALE GENOMIC DNA]</scope>
    <source>
        <strain evidence="4">JU1422</strain>
    </source>
</reference>
<dbReference type="Gene3D" id="3.20.20.80">
    <property type="entry name" value="Glycosidases"/>
    <property type="match status" value="1"/>
</dbReference>
<feature type="transmembrane region" description="Helical" evidence="1">
    <location>
        <begin position="36"/>
        <end position="60"/>
    </location>
</feature>
<dbReference type="GO" id="GO:0008061">
    <property type="term" value="F:chitin binding"/>
    <property type="evidence" value="ECO:0007669"/>
    <property type="project" value="InterPro"/>
</dbReference>
<keyword evidence="4" id="KW-1185">Reference proteome</keyword>
<dbReference type="PANTHER" id="PTHR46073">
    <property type="entry name" value="CHITINASE"/>
    <property type="match status" value="1"/>
</dbReference>
<dbReference type="InterPro" id="IPR011583">
    <property type="entry name" value="Chitinase_II/V-like_cat"/>
</dbReference>
<dbReference type="AlphaFoldDB" id="A0A2G5V3H7"/>
<dbReference type="Pfam" id="PF00704">
    <property type="entry name" value="Glyco_hydro_18"/>
    <property type="match status" value="1"/>
</dbReference>
<evidence type="ECO:0000313" key="3">
    <source>
        <dbReference type="EMBL" id="PIC46334.1"/>
    </source>
</evidence>
<dbReference type="PROSITE" id="PS51910">
    <property type="entry name" value="GH18_2"/>
    <property type="match status" value="1"/>
</dbReference>
<dbReference type="SUPFAM" id="SSF51445">
    <property type="entry name" value="(Trans)glycosidases"/>
    <property type="match status" value="1"/>
</dbReference>
<dbReference type="Proteomes" id="UP000230233">
    <property type="component" value="Chromosome II"/>
</dbReference>
<dbReference type="Gene3D" id="3.10.50.10">
    <property type="match status" value="1"/>
</dbReference>
<evidence type="ECO:0000313" key="4">
    <source>
        <dbReference type="Proteomes" id="UP000230233"/>
    </source>
</evidence>
<evidence type="ECO:0000259" key="2">
    <source>
        <dbReference type="PROSITE" id="PS51910"/>
    </source>
</evidence>
<feature type="domain" description="GH18" evidence="2">
    <location>
        <begin position="92"/>
        <end position="443"/>
    </location>
</feature>
<evidence type="ECO:0000256" key="1">
    <source>
        <dbReference type="SAM" id="Phobius"/>
    </source>
</evidence>
<dbReference type="EMBL" id="PDUG01000002">
    <property type="protein sequence ID" value="PIC46334.1"/>
    <property type="molecule type" value="Genomic_DNA"/>
</dbReference>
<protein>
    <recommendedName>
        <fullName evidence="2">GH18 domain-containing protein</fullName>
    </recommendedName>
</protein>
<dbReference type="InterPro" id="IPR017853">
    <property type="entry name" value="GH"/>
</dbReference>
<dbReference type="PANTHER" id="PTHR46073:SF7">
    <property type="entry name" value="GH18 DOMAIN-CONTAINING PROTEIN"/>
    <property type="match status" value="1"/>
</dbReference>
<proteinExistence type="predicted"/>
<dbReference type="SMART" id="SM00636">
    <property type="entry name" value="Glyco_18"/>
    <property type="match status" value="1"/>
</dbReference>